<dbReference type="Pfam" id="PF01094">
    <property type="entry name" value="ANF_receptor"/>
    <property type="match status" value="1"/>
</dbReference>
<dbReference type="EMBL" id="UYRV01017418">
    <property type="protein sequence ID" value="VDK63176.1"/>
    <property type="molecule type" value="Genomic_DNA"/>
</dbReference>
<evidence type="ECO:0000313" key="6">
    <source>
        <dbReference type="EMBL" id="VDK63176.1"/>
    </source>
</evidence>
<evidence type="ECO:0000259" key="5">
    <source>
        <dbReference type="Pfam" id="PF01094"/>
    </source>
</evidence>
<dbReference type="OrthoDB" id="5855204at2759"/>
<protein>
    <recommendedName>
        <fullName evidence="5">Receptor ligand binding region domain-containing protein</fullName>
    </recommendedName>
</protein>
<sequence length="170" mass="19433">MAHLSNVYRKAWLGWGYVNNPEFSLADKYPLISTLAASAATVGQCALEVITRFRWDIVSIIYTSNEVRFCDDIMDSLMNSLSDANAAFTPRIALKQIVDPNDDESYKQTLRQIKARSRVVIFCMDLVNDRRGFLIKADQMGMTNNEYVFFMLGLRSNAFGQDILYRRLGH</sequence>
<evidence type="ECO:0000256" key="2">
    <source>
        <dbReference type="ARBA" id="ARBA00022692"/>
    </source>
</evidence>
<name>A0A3P6RMK7_CYLGO</name>
<dbReference type="InterPro" id="IPR028082">
    <property type="entry name" value="Peripla_BP_I"/>
</dbReference>
<accession>A0A3P6RMK7</accession>
<dbReference type="Gene3D" id="3.40.50.2300">
    <property type="match status" value="1"/>
</dbReference>
<evidence type="ECO:0000313" key="7">
    <source>
        <dbReference type="Proteomes" id="UP000271889"/>
    </source>
</evidence>
<dbReference type="GO" id="GO:0016020">
    <property type="term" value="C:membrane"/>
    <property type="evidence" value="ECO:0007669"/>
    <property type="project" value="UniProtKB-SubCell"/>
</dbReference>
<dbReference type="AlphaFoldDB" id="A0A3P6RMK7"/>
<keyword evidence="3" id="KW-1133">Transmembrane helix</keyword>
<organism evidence="6 7">
    <name type="scientific">Cylicostephanus goldi</name>
    <name type="common">Nematode worm</name>
    <dbReference type="NCBI Taxonomy" id="71465"/>
    <lineage>
        <taxon>Eukaryota</taxon>
        <taxon>Metazoa</taxon>
        <taxon>Ecdysozoa</taxon>
        <taxon>Nematoda</taxon>
        <taxon>Chromadorea</taxon>
        <taxon>Rhabditida</taxon>
        <taxon>Rhabditina</taxon>
        <taxon>Rhabditomorpha</taxon>
        <taxon>Strongyloidea</taxon>
        <taxon>Strongylidae</taxon>
        <taxon>Cylicostephanus</taxon>
    </lineage>
</organism>
<evidence type="ECO:0000256" key="1">
    <source>
        <dbReference type="ARBA" id="ARBA00004370"/>
    </source>
</evidence>
<dbReference type="InterPro" id="IPR001828">
    <property type="entry name" value="ANF_lig-bd_rcpt"/>
</dbReference>
<keyword evidence="2" id="KW-0812">Transmembrane</keyword>
<keyword evidence="4" id="KW-0472">Membrane</keyword>
<gene>
    <name evidence="6" type="ORF">CGOC_LOCUS5645</name>
</gene>
<evidence type="ECO:0000256" key="4">
    <source>
        <dbReference type="ARBA" id="ARBA00023136"/>
    </source>
</evidence>
<evidence type="ECO:0000256" key="3">
    <source>
        <dbReference type="ARBA" id="ARBA00022989"/>
    </source>
</evidence>
<proteinExistence type="predicted"/>
<dbReference type="Proteomes" id="UP000271889">
    <property type="component" value="Unassembled WGS sequence"/>
</dbReference>
<dbReference type="SUPFAM" id="SSF53822">
    <property type="entry name" value="Periplasmic binding protein-like I"/>
    <property type="match status" value="1"/>
</dbReference>
<feature type="domain" description="Receptor ligand binding region" evidence="5">
    <location>
        <begin position="1"/>
        <end position="151"/>
    </location>
</feature>
<keyword evidence="7" id="KW-1185">Reference proteome</keyword>
<reference evidence="6 7" key="1">
    <citation type="submission" date="2018-11" db="EMBL/GenBank/DDBJ databases">
        <authorList>
            <consortium name="Pathogen Informatics"/>
        </authorList>
    </citation>
    <scope>NUCLEOTIDE SEQUENCE [LARGE SCALE GENOMIC DNA]</scope>
</reference>
<comment type="subcellular location">
    <subcellularLocation>
        <location evidence="1">Membrane</location>
    </subcellularLocation>
</comment>